<dbReference type="EMBL" id="CAJVPS010012432">
    <property type="protein sequence ID" value="CAG8670840.1"/>
    <property type="molecule type" value="Genomic_DNA"/>
</dbReference>
<protein>
    <submittedName>
        <fullName evidence="2">13735_t:CDS:1</fullName>
    </submittedName>
</protein>
<accession>A0A9N9HF67</accession>
<organism evidence="2 3">
    <name type="scientific">Ambispora leptoticha</name>
    <dbReference type="NCBI Taxonomy" id="144679"/>
    <lineage>
        <taxon>Eukaryota</taxon>
        <taxon>Fungi</taxon>
        <taxon>Fungi incertae sedis</taxon>
        <taxon>Mucoromycota</taxon>
        <taxon>Glomeromycotina</taxon>
        <taxon>Glomeromycetes</taxon>
        <taxon>Archaeosporales</taxon>
        <taxon>Ambisporaceae</taxon>
        <taxon>Ambispora</taxon>
    </lineage>
</organism>
<dbReference type="AlphaFoldDB" id="A0A9N9HF67"/>
<feature type="region of interest" description="Disordered" evidence="1">
    <location>
        <begin position="1"/>
        <end position="22"/>
    </location>
</feature>
<keyword evidence="3" id="KW-1185">Reference proteome</keyword>
<dbReference type="Gene3D" id="3.90.228.10">
    <property type="match status" value="1"/>
</dbReference>
<gene>
    <name evidence="2" type="ORF">ALEPTO_LOCUS10584</name>
</gene>
<feature type="compositionally biased region" description="Polar residues" evidence="1">
    <location>
        <begin position="8"/>
        <end position="22"/>
    </location>
</feature>
<proteinExistence type="predicted"/>
<reference evidence="2" key="1">
    <citation type="submission" date="2021-06" db="EMBL/GenBank/DDBJ databases">
        <authorList>
            <person name="Kallberg Y."/>
            <person name="Tangrot J."/>
            <person name="Rosling A."/>
        </authorList>
    </citation>
    <scope>NUCLEOTIDE SEQUENCE</scope>
    <source>
        <strain evidence="2">FL130A</strain>
    </source>
</reference>
<evidence type="ECO:0000313" key="2">
    <source>
        <dbReference type="EMBL" id="CAG8670840.1"/>
    </source>
</evidence>
<dbReference type="SUPFAM" id="SSF56399">
    <property type="entry name" value="ADP-ribosylation"/>
    <property type="match status" value="1"/>
</dbReference>
<evidence type="ECO:0000313" key="3">
    <source>
        <dbReference type="Proteomes" id="UP000789508"/>
    </source>
</evidence>
<sequence length="313" mass="36548">MHLPKLSECSQNDNNKQQEQETIIINVDETKKSFEIKYPEFVCNEENKEEKQNTYVDVHNDEEKINDKSCRCSRCQHGLTPSLRSDLRGLEKYFHTVRLLREVALFTGTRNIADKVIDYFHSTWKNPFHMGKPVVTTISFAKCNENSAQKFDECLSEFTLIVDDPNVKPLWRGTRSQCEYEEQESPCDPSAVLCCNSCKSIYEDEIGKNRQSNDKRIYFSTNSSHCFTFSKFEENEINLSHSTTTATIQLCFVATGKPHTFDPALDNFEELFEAPPYPCHSVYRQKKDFGEFITYRWDGFIPFVNISYRMSQW</sequence>
<comment type="caution">
    <text evidence="2">The sequence shown here is derived from an EMBL/GenBank/DDBJ whole genome shotgun (WGS) entry which is preliminary data.</text>
</comment>
<dbReference type="Proteomes" id="UP000789508">
    <property type="component" value="Unassembled WGS sequence"/>
</dbReference>
<dbReference type="OrthoDB" id="10319226at2759"/>
<name>A0A9N9HF67_9GLOM</name>
<evidence type="ECO:0000256" key="1">
    <source>
        <dbReference type="SAM" id="MobiDB-lite"/>
    </source>
</evidence>